<dbReference type="InterPro" id="IPR010935">
    <property type="entry name" value="SMC_hinge"/>
</dbReference>
<dbReference type="STRING" id="1111454.HMPREF1250_1926"/>
<dbReference type="CDD" id="cd03278">
    <property type="entry name" value="ABC_SMC_barmotin"/>
    <property type="match status" value="1"/>
</dbReference>
<feature type="coiled-coil region" evidence="6">
    <location>
        <begin position="953"/>
        <end position="984"/>
    </location>
</feature>
<dbReference type="OrthoDB" id="9808768at2"/>
<evidence type="ECO:0000256" key="5">
    <source>
        <dbReference type="ARBA" id="ARBA00023125"/>
    </source>
</evidence>
<dbReference type="PANTHER" id="PTHR43977">
    <property type="entry name" value="STRUCTURAL MAINTENANCE OF CHROMOSOMES PROTEIN 3"/>
    <property type="match status" value="1"/>
</dbReference>
<comment type="function">
    <text evidence="6">Required for chromosome condensation and partitioning.</text>
</comment>
<dbReference type="InterPro" id="IPR027417">
    <property type="entry name" value="P-loop_NTPase"/>
</dbReference>
<dbReference type="SUPFAM" id="SSF52540">
    <property type="entry name" value="P-loop containing nucleoside triphosphate hydrolases"/>
    <property type="match status" value="1"/>
</dbReference>
<feature type="coiled-coil region" evidence="6">
    <location>
        <begin position="234"/>
        <end position="352"/>
    </location>
</feature>
<evidence type="ECO:0000256" key="3">
    <source>
        <dbReference type="ARBA" id="ARBA00022840"/>
    </source>
</evidence>
<keyword evidence="9" id="KW-1185">Reference proteome</keyword>
<feature type="coiled-coil region" evidence="6">
    <location>
        <begin position="682"/>
        <end position="786"/>
    </location>
</feature>
<comment type="subunit">
    <text evidence="6">Homodimer.</text>
</comment>
<reference evidence="8 9" key="1">
    <citation type="submission" date="2013-09" db="EMBL/GenBank/DDBJ databases">
        <authorList>
            <person name="Durkin A.S."/>
            <person name="Haft D.R."/>
            <person name="McCorrison J."/>
            <person name="Torralba M."/>
            <person name="Gillis M."/>
            <person name="Haft D.H."/>
            <person name="Methe B."/>
            <person name="Sutton G."/>
            <person name="Nelson K.E."/>
        </authorList>
    </citation>
    <scope>NUCLEOTIDE SEQUENCE [LARGE SCALE GENOMIC DNA]</scope>
    <source>
        <strain evidence="8 9">BV3C16-1</strain>
    </source>
</reference>
<dbReference type="HAMAP" id="MF_01894">
    <property type="entry name" value="Smc_prok"/>
    <property type="match status" value="1"/>
</dbReference>
<organism evidence="8 9">
    <name type="scientific">Megasphaera vaginalis</name>
    <name type="common">ex Srinivasan et al. 2021</name>
    <dbReference type="NCBI Taxonomy" id="1111454"/>
    <lineage>
        <taxon>Bacteria</taxon>
        <taxon>Bacillati</taxon>
        <taxon>Bacillota</taxon>
        <taxon>Negativicutes</taxon>
        <taxon>Veillonellales</taxon>
        <taxon>Veillonellaceae</taxon>
        <taxon>Megasphaera</taxon>
    </lineage>
</organism>
<comment type="domain">
    <text evidence="6">Contains large globular domains required for ATP hydrolysis at each terminus and a third globular domain forming a flexible hinge near the middle of the molecule. These domains are separated by coiled-coil structures.</text>
</comment>
<dbReference type="SMART" id="SM00968">
    <property type="entry name" value="SMC_hinge"/>
    <property type="match status" value="1"/>
</dbReference>
<accession>U7URN0</accession>
<comment type="caution">
    <text evidence="8">The sequence shown here is derived from an EMBL/GenBank/DDBJ whole genome shotgun (WGS) entry which is preliminary data.</text>
</comment>
<dbReference type="eggNOG" id="COG1196">
    <property type="taxonomic scope" value="Bacteria"/>
</dbReference>
<comment type="similarity">
    <text evidence="6">Belongs to the SMC family.</text>
</comment>
<dbReference type="GO" id="GO:0007059">
    <property type="term" value="P:chromosome segregation"/>
    <property type="evidence" value="ECO:0007669"/>
    <property type="project" value="UniProtKB-UniRule"/>
</dbReference>
<feature type="coiled-coil region" evidence="6">
    <location>
        <begin position="857"/>
        <end position="923"/>
    </location>
</feature>
<dbReference type="GO" id="GO:0003677">
    <property type="term" value="F:DNA binding"/>
    <property type="evidence" value="ECO:0007669"/>
    <property type="project" value="UniProtKB-UniRule"/>
</dbReference>
<dbReference type="Gene3D" id="3.40.50.300">
    <property type="entry name" value="P-loop containing nucleotide triphosphate hydrolases"/>
    <property type="match status" value="2"/>
</dbReference>
<evidence type="ECO:0000256" key="1">
    <source>
        <dbReference type="ARBA" id="ARBA00022490"/>
    </source>
</evidence>
<dbReference type="NCBIfam" id="TIGR02168">
    <property type="entry name" value="SMC_prok_B"/>
    <property type="match status" value="1"/>
</dbReference>
<evidence type="ECO:0000313" key="8">
    <source>
        <dbReference type="EMBL" id="ERT61946.1"/>
    </source>
</evidence>
<dbReference type="GO" id="GO:0016887">
    <property type="term" value="F:ATP hydrolysis activity"/>
    <property type="evidence" value="ECO:0007669"/>
    <property type="project" value="InterPro"/>
</dbReference>
<comment type="subcellular location">
    <subcellularLocation>
        <location evidence="6">Cytoplasm</location>
    </subcellularLocation>
</comment>
<name>U7URN0_9FIRM</name>
<feature type="coiled-coil region" evidence="6">
    <location>
        <begin position="402"/>
        <end position="436"/>
    </location>
</feature>
<dbReference type="Pfam" id="PF06470">
    <property type="entry name" value="SMC_hinge"/>
    <property type="match status" value="1"/>
</dbReference>
<dbReference type="GO" id="GO:0005737">
    <property type="term" value="C:cytoplasm"/>
    <property type="evidence" value="ECO:0007669"/>
    <property type="project" value="UniProtKB-SubCell"/>
</dbReference>
<dbReference type="InterPro" id="IPR036277">
    <property type="entry name" value="SMC_hinge_sf"/>
</dbReference>
<dbReference type="GO" id="GO:0007062">
    <property type="term" value="P:sister chromatid cohesion"/>
    <property type="evidence" value="ECO:0007669"/>
    <property type="project" value="InterPro"/>
</dbReference>
<dbReference type="SUPFAM" id="SSF75553">
    <property type="entry name" value="Smc hinge domain"/>
    <property type="match status" value="1"/>
</dbReference>
<gene>
    <name evidence="6 8" type="primary">smc</name>
    <name evidence="8" type="ORF">HMPREF1250_1926</name>
</gene>
<dbReference type="EMBL" id="AWXA01000007">
    <property type="protein sequence ID" value="ERT61946.1"/>
    <property type="molecule type" value="Genomic_DNA"/>
</dbReference>
<evidence type="ECO:0000256" key="2">
    <source>
        <dbReference type="ARBA" id="ARBA00022741"/>
    </source>
</evidence>
<dbReference type="InterPro" id="IPR003395">
    <property type="entry name" value="RecF/RecN/SMC_N"/>
</dbReference>
<dbReference type="GO" id="GO:0030261">
    <property type="term" value="P:chromosome condensation"/>
    <property type="evidence" value="ECO:0007669"/>
    <property type="project" value="InterPro"/>
</dbReference>
<sequence>MQLLRMELRGFKSFADKTVLTFDKGITAIVGPNGSGKSNISDAVRWVMGEQNIRQLRGQKSEDIIFSGTEKRKPHGVAEVSLYFDNSDHALDIDFTEVAVTRRYFRSGDSEFYINKRPCRLKDIHHLFADTGIGQDSMAVIGQNRVDRILNSKPEERRIIFEEVAGISRFKGRKEEGLRKISETERNLERIHDMMTILEERLEPMRQASDKLQRFRHLDGERQAYEGTLVLQELRNYERLLSKAENNRNMALQEREAAAKGVACSEGERQRLMAAMESESVAMRRLDEAAAAARNEWESLKSRAEAFEQRRQSLTENAKDLAAEGVVATEKRKKAEVRQQELAGELESKKKALTAARQGQHLAASLLGEAERGARQVAADLDKAVAAAASRQQKLFMIQRDIADLQRRLEENAATVGQLKADRQEQEALLQQARQGHTAAASALIESEKLAVRCRETMAEAATVRQQAVAAVEDAIRKERQRHNEAERLQQRIRVLAGMEEAHEGAGQAAQAVLAANQPWRNHVCGIVGELCAIPAAYAVAVDVALGGAARHVIVEHEEAARAAIRYLKQQHGGRTTFLPLNTVKSRKRTAEETAAAEEKGIAGFADALIWYDGKYAGVFSSLLGKTLIADSADTGSAVARKYGYRLRIVCLDGTQFHVGGSLTGGSNQKREGSLIGRRVLLHELRSQYDRCEEELLQLRHKAAVCQREETAASAAVAAQEKTLRQREQDLQQVRWQAETTRREADRLSVSLQEAIRKLEALTELRSDIQAELVAANETLTRWQNEPEEGNEALRQMHAAALAEAERCRETVTERQVAVAALQEQVRHAEIQLAQNGDWLQQLMEETEGNVKRRQDLAAKEEELTRLYGEVQAHLQKKEEELMQKERDKDAFYRSKEDNFRKNKELEEALQQLRDALEHWDHRINGQNILIEKYGGEIRRSEERLALQGLSRAEAMEKRREGSLQELQRTLRDLQQSIAALGQINPNADREYESAAEKHAFYQRQCDDLLEARRKLTAVVAEIDKAMAEQFSAAFKEISCHFQNVFSRLFGGGEAKILLTDSHQVLTAGIEFMIQPPGKKQQPLTLLSGGERALTVIALLLAFLAYHPAPFCLVDEVDAALDEANVERMARYLKNYSGNTQFIVITHRRQTMEAANTLQGVTMEEKGISRLLTVEVDTLLEKGR</sequence>
<dbReference type="InterPro" id="IPR011890">
    <property type="entry name" value="SMC_prok"/>
</dbReference>
<dbReference type="Pfam" id="PF02463">
    <property type="entry name" value="SMC_N"/>
    <property type="match status" value="1"/>
</dbReference>
<keyword evidence="5 6" id="KW-0238">DNA-binding</keyword>
<evidence type="ECO:0000259" key="7">
    <source>
        <dbReference type="SMART" id="SM00968"/>
    </source>
</evidence>
<dbReference type="AlphaFoldDB" id="U7URN0"/>
<evidence type="ECO:0000313" key="9">
    <source>
        <dbReference type="Proteomes" id="UP000017090"/>
    </source>
</evidence>
<dbReference type="Proteomes" id="UP000017090">
    <property type="component" value="Unassembled WGS sequence"/>
</dbReference>
<keyword evidence="1 6" id="KW-0963">Cytoplasm</keyword>
<keyword evidence="2 6" id="KW-0547">Nucleotide-binding</keyword>
<dbReference type="Gene3D" id="1.20.1060.20">
    <property type="match status" value="1"/>
</dbReference>
<dbReference type="PIRSF" id="PIRSF005719">
    <property type="entry name" value="SMC"/>
    <property type="match status" value="1"/>
</dbReference>
<dbReference type="GO" id="GO:0006260">
    <property type="term" value="P:DNA replication"/>
    <property type="evidence" value="ECO:0007669"/>
    <property type="project" value="UniProtKB-UniRule"/>
</dbReference>
<feature type="domain" description="SMC hinge" evidence="7">
    <location>
        <begin position="522"/>
        <end position="640"/>
    </location>
</feature>
<dbReference type="RefSeq" id="WP_023052842.1">
    <property type="nucleotide sequence ID" value="NZ_AWXA01000007.1"/>
</dbReference>
<dbReference type="GO" id="GO:0005694">
    <property type="term" value="C:chromosome"/>
    <property type="evidence" value="ECO:0007669"/>
    <property type="project" value="InterPro"/>
</dbReference>
<keyword evidence="3 6" id="KW-0067">ATP-binding</keyword>
<evidence type="ECO:0000256" key="6">
    <source>
        <dbReference type="HAMAP-Rule" id="MF_01894"/>
    </source>
</evidence>
<proteinExistence type="inferred from homology"/>
<dbReference type="Gene3D" id="3.30.70.1620">
    <property type="match status" value="1"/>
</dbReference>
<dbReference type="InterPro" id="IPR024704">
    <property type="entry name" value="SMC"/>
</dbReference>
<keyword evidence="4 6" id="KW-0175">Coiled coil</keyword>
<dbReference type="GO" id="GO:0005524">
    <property type="term" value="F:ATP binding"/>
    <property type="evidence" value="ECO:0007669"/>
    <property type="project" value="UniProtKB-UniRule"/>
</dbReference>
<dbReference type="PATRIC" id="fig|1111454.3.peg.261"/>
<protein>
    <recommendedName>
        <fullName evidence="6">Chromosome partition protein Smc</fullName>
    </recommendedName>
</protein>
<evidence type="ECO:0000256" key="4">
    <source>
        <dbReference type="ARBA" id="ARBA00023054"/>
    </source>
</evidence>
<feature type="binding site" evidence="6">
    <location>
        <begin position="32"/>
        <end position="39"/>
    </location>
    <ligand>
        <name>ATP</name>
        <dbReference type="ChEBI" id="CHEBI:30616"/>
    </ligand>
</feature>